<feature type="domain" description="Exonuclease" evidence="4">
    <location>
        <begin position="9"/>
        <end position="184"/>
    </location>
</feature>
<evidence type="ECO:0000256" key="3">
    <source>
        <dbReference type="ARBA" id="ARBA00022839"/>
    </source>
</evidence>
<keyword evidence="3" id="KW-0269">Exonuclease</keyword>
<reference evidence="5" key="1">
    <citation type="submission" date="2014-07" db="EMBL/GenBank/DDBJ databases">
        <authorList>
            <person name="Urmite Genomes Urmite Genomes"/>
        </authorList>
    </citation>
    <scope>NUCLEOTIDE SEQUENCE</scope>
    <source>
        <strain evidence="5">11W110_air</strain>
    </source>
</reference>
<name>A0A078MV44_9MICC</name>
<dbReference type="Pfam" id="PF00929">
    <property type="entry name" value="RNase_T"/>
    <property type="match status" value="1"/>
</dbReference>
<evidence type="ECO:0000256" key="2">
    <source>
        <dbReference type="ARBA" id="ARBA00022801"/>
    </source>
</evidence>
<dbReference type="CDD" id="cd06127">
    <property type="entry name" value="DEDDh"/>
    <property type="match status" value="1"/>
</dbReference>
<dbReference type="GO" id="GO:0003676">
    <property type="term" value="F:nucleic acid binding"/>
    <property type="evidence" value="ECO:0007669"/>
    <property type="project" value="InterPro"/>
</dbReference>
<dbReference type="PANTHER" id="PTHR30231">
    <property type="entry name" value="DNA POLYMERASE III SUBUNIT EPSILON"/>
    <property type="match status" value="1"/>
</dbReference>
<protein>
    <submittedName>
        <fullName evidence="5">DNA polymerase III PolC-type</fullName>
    </submittedName>
</protein>
<dbReference type="GO" id="GO:0005829">
    <property type="term" value="C:cytosol"/>
    <property type="evidence" value="ECO:0007669"/>
    <property type="project" value="TreeGrafter"/>
</dbReference>
<dbReference type="InterPro" id="IPR012337">
    <property type="entry name" value="RNaseH-like_sf"/>
</dbReference>
<gene>
    <name evidence="5" type="primary">polC_2</name>
    <name evidence="5" type="ORF">BN1051_02059</name>
</gene>
<keyword evidence="2" id="KW-0378">Hydrolase</keyword>
<evidence type="ECO:0000259" key="4">
    <source>
        <dbReference type="SMART" id="SM00479"/>
    </source>
</evidence>
<proteinExistence type="predicted"/>
<keyword evidence="1" id="KW-0540">Nuclease</keyword>
<organism evidence="5">
    <name type="scientific">Arthrobacter saudimassiliensis</name>
    <dbReference type="NCBI Taxonomy" id="1461584"/>
    <lineage>
        <taxon>Bacteria</taxon>
        <taxon>Bacillati</taxon>
        <taxon>Actinomycetota</taxon>
        <taxon>Actinomycetes</taxon>
        <taxon>Micrococcales</taxon>
        <taxon>Micrococcaceae</taxon>
        <taxon>Arthrobacter</taxon>
    </lineage>
</organism>
<dbReference type="SMART" id="SM00479">
    <property type="entry name" value="EXOIII"/>
    <property type="match status" value="1"/>
</dbReference>
<accession>A0A078MV44</accession>
<dbReference type="AlphaFoldDB" id="A0A078MV44"/>
<dbReference type="PATRIC" id="fig|1461584.3.peg.2035"/>
<dbReference type="InterPro" id="IPR036397">
    <property type="entry name" value="RNaseH_sf"/>
</dbReference>
<dbReference type="PANTHER" id="PTHR30231:SF4">
    <property type="entry name" value="PROTEIN NEN2"/>
    <property type="match status" value="1"/>
</dbReference>
<evidence type="ECO:0000256" key="1">
    <source>
        <dbReference type="ARBA" id="ARBA00022722"/>
    </source>
</evidence>
<dbReference type="EMBL" id="LN483071">
    <property type="protein sequence ID" value="CEA08701.1"/>
    <property type="molecule type" value="Genomic_DNA"/>
</dbReference>
<dbReference type="NCBIfam" id="NF005927">
    <property type="entry name" value="PRK07942.1"/>
    <property type="match status" value="1"/>
</dbReference>
<dbReference type="SUPFAM" id="SSF53098">
    <property type="entry name" value="Ribonuclease H-like"/>
    <property type="match status" value="1"/>
</dbReference>
<dbReference type="InterPro" id="IPR013520">
    <property type="entry name" value="Ribonucl_H"/>
</dbReference>
<dbReference type="GO" id="GO:0008408">
    <property type="term" value="F:3'-5' exonuclease activity"/>
    <property type="evidence" value="ECO:0007669"/>
    <property type="project" value="TreeGrafter"/>
</dbReference>
<evidence type="ECO:0000313" key="5">
    <source>
        <dbReference type="EMBL" id="CEA08701.1"/>
    </source>
</evidence>
<sequence>MNTSWHTLPRAAFDLETTGRDPQTAQIVTASVVLVNARNEVLQQHEWLAAPDVEIPAEATAIHGVSTEQARAEGQAPGAVAAELAAVLSGLFEAGIPVLAFNACYDFTVLDRECARHGLQAPEPMPVIDPYVMDKQADRYRRGKRTLSALCAHYGVELEHAHTSAADVMATLGVAAVLAERFEELRLPAPELHRAQVAWCAGQAESFQEYLRRRDPEAVVDGSWPLRSAPQPA</sequence>
<dbReference type="Gene3D" id="3.30.420.10">
    <property type="entry name" value="Ribonuclease H-like superfamily/Ribonuclease H"/>
    <property type="match status" value="1"/>
</dbReference>